<proteinExistence type="predicted"/>
<gene>
    <name evidence="2" type="ORF">SETIT_5G420500v2</name>
</gene>
<reference evidence="2" key="1">
    <citation type="journal article" date="2012" name="Nat. Biotechnol.">
        <title>Reference genome sequence of the model plant Setaria.</title>
        <authorList>
            <person name="Bennetzen J.L."/>
            <person name="Schmutz J."/>
            <person name="Wang H."/>
            <person name="Percifield R."/>
            <person name="Hawkins J."/>
            <person name="Pontaroli A.C."/>
            <person name="Estep M."/>
            <person name="Feng L."/>
            <person name="Vaughn J.N."/>
            <person name="Grimwood J."/>
            <person name="Jenkins J."/>
            <person name="Barry K."/>
            <person name="Lindquist E."/>
            <person name="Hellsten U."/>
            <person name="Deshpande S."/>
            <person name="Wang X."/>
            <person name="Wu X."/>
            <person name="Mitros T."/>
            <person name="Triplett J."/>
            <person name="Yang X."/>
            <person name="Ye C.Y."/>
            <person name="Mauro-Herrera M."/>
            <person name="Wang L."/>
            <person name="Li P."/>
            <person name="Sharma M."/>
            <person name="Sharma R."/>
            <person name="Ronald P.C."/>
            <person name="Panaud O."/>
            <person name="Kellogg E.A."/>
            <person name="Brutnell T.P."/>
            <person name="Doust A.N."/>
            <person name="Tuskan G.A."/>
            <person name="Rokhsar D."/>
            <person name="Devos K.M."/>
        </authorList>
    </citation>
    <scope>NUCLEOTIDE SEQUENCE [LARGE SCALE GENOMIC DNA]</scope>
    <source>
        <strain evidence="2">Yugu1</strain>
    </source>
</reference>
<reference evidence="2" key="2">
    <citation type="submission" date="2015-07" db="EMBL/GenBank/DDBJ databases">
        <authorList>
            <person name="Noorani M."/>
        </authorList>
    </citation>
    <scope>NUCLEOTIDE SEQUENCE</scope>
    <source>
        <strain evidence="2">Yugu1</strain>
    </source>
</reference>
<dbReference type="AlphaFoldDB" id="A0A368REU6"/>
<feature type="compositionally biased region" description="Basic and acidic residues" evidence="1">
    <location>
        <begin position="38"/>
        <end position="63"/>
    </location>
</feature>
<feature type="region of interest" description="Disordered" evidence="1">
    <location>
        <begin position="1"/>
        <end position="71"/>
    </location>
</feature>
<organism evidence="2">
    <name type="scientific">Setaria italica</name>
    <name type="common">Foxtail millet</name>
    <name type="synonym">Panicum italicum</name>
    <dbReference type="NCBI Taxonomy" id="4555"/>
    <lineage>
        <taxon>Eukaryota</taxon>
        <taxon>Viridiplantae</taxon>
        <taxon>Streptophyta</taxon>
        <taxon>Embryophyta</taxon>
        <taxon>Tracheophyta</taxon>
        <taxon>Spermatophyta</taxon>
        <taxon>Magnoliopsida</taxon>
        <taxon>Liliopsida</taxon>
        <taxon>Poales</taxon>
        <taxon>Poaceae</taxon>
        <taxon>PACMAD clade</taxon>
        <taxon>Panicoideae</taxon>
        <taxon>Panicodae</taxon>
        <taxon>Paniceae</taxon>
        <taxon>Cenchrinae</taxon>
        <taxon>Setaria</taxon>
    </lineage>
</organism>
<evidence type="ECO:0000313" key="2">
    <source>
        <dbReference type="EMBL" id="RCV28652.1"/>
    </source>
</evidence>
<protein>
    <submittedName>
        <fullName evidence="2">Uncharacterized protein</fullName>
    </submittedName>
</protein>
<dbReference type="EMBL" id="CM003532">
    <property type="protein sequence ID" value="RCV28652.1"/>
    <property type="molecule type" value="Genomic_DNA"/>
</dbReference>
<accession>A0A368REU6</accession>
<name>A0A368REU6_SETIT</name>
<sequence length="200" mass="22344">MKMPSARAHQKRCRNTAGDDIDVGGARGAPRRATFAVEDARPAEQLEPAEALKDDGSRQEHTPLEPCSVNRDAATQVSEAQLLQEFGSVKRDNTLRWIKTRNPSIPLYLLCRNCFLMRRPAFMKMSCRRCRSMVPLTSPNMQLFPSSSRLTPHRWTRSSSAFSTFSVSNGTDPRISPPTSVCASVQLWHKGPAAMLLCRL</sequence>
<evidence type="ECO:0000256" key="1">
    <source>
        <dbReference type="SAM" id="MobiDB-lite"/>
    </source>
</evidence>